<evidence type="ECO:0000313" key="1">
    <source>
        <dbReference type="EMBL" id="KEQ98088.1"/>
    </source>
</evidence>
<dbReference type="HOGENOM" id="CLU_973141_0_0_1"/>
<name>A0A074YJX7_AURSE</name>
<organism evidence="1 2">
    <name type="scientific">Aureobasidium subglaciale (strain EXF-2481)</name>
    <name type="common">Aureobasidium pullulans var. subglaciale</name>
    <dbReference type="NCBI Taxonomy" id="1043005"/>
    <lineage>
        <taxon>Eukaryota</taxon>
        <taxon>Fungi</taxon>
        <taxon>Dikarya</taxon>
        <taxon>Ascomycota</taxon>
        <taxon>Pezizomycotina</taxon>
        <taxon>Dothideomycetes</taxon>
        <taxon>Dothideomycetidae</taxon>
        <taxon>Dothideales</taxon>
        <taxon>Saccotheciaceae</taxon>
        <taxon>Aureobasidium</taxon>
    </lineage>
</organism>
<dbReference type="AlphaFoldDB" id="A0A074YJX7"/>
<dbReference type="InParanoid" id="A0A074YJX7"/>
<evidence type="ECO:0000313" key="2">
    <source>
        <dbReference type="Proteomes" id="UP000030641"/>
    </source>
</evidence>
<accession>A0A074YJX7</accession>
<dbReference type="OrthoDB" id="10326562at2759"/>
<protein>
    <recommendedName>
        <fullName evidence="3">PB1 domain-containing protein</fullName>
    </recommendedName>
</protein>
<dbReference type="GeneID" id="25371958"/>
<gene>
    <name evidence="1" type="ORF">AUEXF2481DRAFT_86953</name>
</gene>
<proteinExistence type="predicted"/>
<reference evidence="1 2" key="1">
    <citation type="journal article" date="2014" name="BMC Genomics">
        <title>Genome sequencing of four Aureobasidium pullulans varieties: biotechnological potential, stress tolerance, and description of new species.</title>
        <authorList>
            <person name="Gostin Ar C."/>
            <person name="Ohm R.A."/>
            <person name="Kogej T."/>
            <person name="Sonjak S."/>
            <person name="Turk M."/>
            <person name="Zajc J."/>
            <person name="Zalar P."/>
            <person name="Grube M."/>
            <person name="Sun H."/>
            <person name="Han J."/>
            <person name="Sharma A."/>
            <person name="Chiniquy J."/>
            <person name="Ngan C.Y."/>
            <person name="Lipzen A."/>
            <person name="Barry K."/>
            <person name="Grigoriev I.V."/>
            <person name="Gunde-Cimerman N."/>
        </authorList>
    </citation>
    <scope>NUCLEOTIDE SEQUENCE [LARGE SCALE GENOMIC DNA]</scope>
    <source>
        <strain evidence="1 2">EXF-2481</strain>
    </source>
</reference>
<dbReference type="RefSeq" id="XP_013346473.1">
    <property type="nucleotide sequence ID" value="XM_013491019.1"/>
</dbReference>
<sequence>MPPLMKTWPAFQFKNQLSDDIVEDMKTTMATMTTVIKSKHTGYARAAAYRTYINSMLSLYRDHLQDNEWNRSCLKLFARAVVEVGETYRPIGPSVPHDHGAQFDPHGNRYFQPAPQFRQTQDQPQFLPQLQSQFEPYQPLRDPFQYTFQNQQPPFRPPYIIPGDFCILNYVQASKRPLQAVCLEVPRQYTVIAEEFGELKLAGLKSLVEKSFADLRIARNYRILYQDPTGTGMLPITNDDNYRSAVETMVTSEMFDPRDGSHFHVVVDEDEASKKIKVGKRPFTRN</sequence>
<dbReference type="EMBL" id="KL584753">
    <property type="protein sequence ID" value="KEQ98088.1"/>
    <property type="molecule type" value="Genomic_DNA"/>
</dbReference>
<keyword evidence="2" id="KW-1185">Reference proteome</keyword>
<dbReference type="Proteomes" id="UP000030641">
    <property type="component" value="Unassembled WGS sequence"/>
</dbReference>
<evidence type="ECO:0008006" key="3">
    <source>
        <dbReference type="Google" id="ProtNLM"/>
    </source>
</evidence>